<protein>
    <recommendedName>
        <fullName evidence="2">2'-phosphotransferase</fullName>
        <ecNumber evidence="2">2.7.1.160</ecNumber>
    </recommendedName>
</protein>
<evidence type="ECO:0000313" key="7">
    <source>
        <dbReference type="Proteomes" id="UP000604046"/>
    </source>
</evidence>
<comment type="catalytic activity">
    <reaction evidence="3">
        <text>2'-phospho-[ligated tRNA] + NAD(+) = mature tRNA + ADP-alpha-D-ribose 1'',2''-cyclic phosphate + nicotinamide</text>
        <dbReference type="Rhea" id="RHEA:23324"/>
        <dbReference type="Rhea" id="RHEA-COMP:11106"/>
        <dbReference type="Rhea" id="RHEA-COMP:11107"/>
        <dbReference type="ChEBI" id="CHEBI:17154"/>
        <dbReference type="ChEBI" id="CHEBI:57540"/>
        <dbReference type="ChEBI" id="CHEBI:76596"/>
        <dbReference type="ChEBI" id="CHEBI:82883"/>
        <dbReference type="ChEBI" id="CHEBI:85027"/>
        <dbReference type="EC" id="2.7.1.160"/>
    </reaction>
</comment>
<gene>
    <name evidence="6" type="ORF">SNAT2548_LOCUS6184</name>
</gene>
<dbReference type="GO" id="GO:0003676">
    <property type="term" value="F:nucleic acid binding"/>
    <property type="evidence" value="ECO:0007669"/>
    <property type="project" value="InterPro"/>
</dbReference>
<dbReference type="InterPro" id="IPR011129">
    <property type="entry name" value="CSD"/>
</dbReference>
<feature type="region of interest" description="Disordered" evidence="4">
    <location>
        <begin position="104"/>
        <end position="129"/>
    </location>
</feature>
<evidence type="ECO:0000256" key="3">
    <source>
        <dbReference type="ARBA" id="ARBA00047949"/>
    </source>
</evidence>
<keyword evidence="7" id="KW-1185">Reference proteome</keyword>
<dbReference type="PROSITE" id="PS51857">
    <property type="entry name" value="CSD_2"/>
    <property type="match status" value="1"/>
</dbReference>
<comment type="function">
    <text evidence="1">Catalyzes the last step of tRNA splicing, the transfer of the splice junction 2'-phosphate from ligated tRNA to NAD to produce ADP-ribose 1''-2'' cyclic phosphate.</text>
</comment>
<organism evidence="6 7">
    <name type="scientific">Symbiodinium natans</name>
    <dbReference type="NCBI Taxonomy" id="878477"/>
    <lineage>
        <taxon>Eukaryota</taxon>
        <taxon>Sar</taxon>
        <taxon>Alveolata</taxon>
        <taxon>Dinophyceae</taxon>
        <taxon>Suessiales</taxon>
        <taxon>Symbiodiniaceae</taxon>
        <taxon>Symbiodinium</taxon>
    </lineage>
</organism>
<dbReference type="InterPro" id="IPR002059">
    <property type="entry name" value="CSP_DNA-bd"/>
</dbReference>
<dbReference type="SUPFAM" id="SSF56399">
    <property type="entry name" value="ADP-ribosylation"/>
    <property type="match status" value="1"/>
</dbReference>
<name>A0A812JCD2_9DINO</name>
<evidence type="ECO:0000313" key="6">
    <source>
        <dbReference type="EMBL" id="CAE7203099.1"/>
    </source>
</evidence>
<proteinExistence type="predicted"/>
<feature type="domain" description="CSD" evidence="5">
    <location>
        <begin position="183"/>
        <end position="248"/>
    </location>
</feature>
<dbReference type="EC" id="2.7.1.160" evidence="2"/>
<dbReference type="InterPro" id="IPR002745">
    <property type="entry name" value="Ptrans_KptA/Tpt1"/>
</dbReference>
<dbReference type="InterPro" id="IPR042080">
    <property type="entry name" value="RNA_2'-PTrans_N"/>
</dbReference>
<evidence type="ECO:0000256" key="2">
    <source>
        <dbReference type="ARBA" id="ARBA00012007"/>
    </source>
</evidence>
<evidence type="ECO:0000259" key="5">
    <source>
        <dbReference type="PROSITE" id="PS51857"/>
    </source>
</evidence>
<feature type="compositionally biased region" description="Basic and acidic residues" evidence="4">
    <location>
        <begin position="263"/>
        <end position="307"/>
    </location>
</feature>
<sequence length="336" mass="36417">MVVETAAKPPGKAVKPDDPTVVISKMLSWLLRHGIKHKSVGLNSESSDGWVKVTDVLDSEYFKAITKDILMKVIVDSNAQKLRYQLSPDCVYIRAYSRDEKKAFKEGATSTTSSVPVPAPPEKKGTLRGEAPEFVPSTSPMTSMQTPGYPPWPLLYPQPAMMPYVPVQVQRKGGAEKGGGVFRELGRIKSFYDDKGYGFIECPRVTQQFGRDLFVHKAQLNGFKVGDEVTVTVTVNEAGWPQAQDLQSARGQPASASTKGKGKGKEGKGKGKEGKEGKGKDGKGKEGKEGKGKEGKSKSKGKDGKGKSKDRKKKDETPEEAVGAEGVQEEEHNFAS</sequence>
<accession>A0A812JCD2</accession>
<dbReference type="SMART" id="SM00357">
    <property type="entry name" value="CSP"/>
    <property type="match status" value="1"/>
</dbReference>
<reference evidence="6" key="1">
    <citation type="submission" date="2021-02" db="EMBL/GenBank/DDBJ databases">
        <authorList>
            <person name="Dougan E. K."/>
            <person name="Rhodes N."/>
            <person name="Thang M."/>
            <person name="Chan C."/>
        </authorList>
    </citation>
    <scope>NUCLEOTIDE SEQUENCE</scope>
</reference>
<dbReference type="EMBL" id="CAJNDS010000406">
    <property type="protein sequence ID" value="CAE7203099.1"/>
    <property type="molecule type" value="Genomic_DNA"/>
</dbReference>
<feature type="region of interest" description="Disordered" evidence="4">
    <location>
        <begin position="242"/>
        <end position="336"/>
    </location>
</feature>
<dbReference type="Gene3D" id="2.40.50.140">
    <property type="entry name" value="Nucleic acid-binding proteins"/>
    <property type="match status" value="1"/>
</dbReference>
<comment type="caution">
    <text evidence="6">The sequence shown here is derived from an EMBL/GenBank/DDBJ whole genome shotgun (WGS) entry which is preliminary data.</text>
</comment>
<dbReference type="InterPro" id="IPR012340">
    <property type="entry name" value="NA-bd_OB-fold"/>
</dbReference>
<feature type="compositionally biased region" description="Polar residues" evidence="4">
    <location>
        <begin position="244"/>
        <end position="258"/>
    </location>
</feature>
<dbReference type="AlphaFoldDB" id="A0A812JCD2"/>
<dbReference type="GO" id="GO:0000215">
    <property type="term" value="F:tRNA 2'-phosphotransferase activity"/>
    <property type="evidence" value="ECO:0007669"/>
    <property type="project" value="UniProtKB-EC"/>
</dbReference>
<dbReference type="Proteomes" id="UP000604046">
    <property type="component" value="Unassembled WGS sequence"/>
</dbReference>
<dbReference type="Pfam" id="PF01885">
    <property type="entry name" value="PTS_2-RNA"/>
    <property type="match status" value="1"/>
</dbReference>
<evidence type="ECO:0000256" key="1">
    <source>
        <dbReference type="ARBA" id="ARBA00003343"/>
    </source>
</evidence>
<evidence type="ECO:0000256" key="4">
    <source>
        <dbReference type="SAM" id="MobiDB-lite"/>
    </source>
</evidence>
<dbReference type="SUPFAM" id="SSF50249">
    <property type="entry name" value="Nucleic acid-binding proteins"/>
    <property type="match status" value="1"/>
</dbReference>
<dbReference type="Gene3D" id="1.10.10.970">
    <property type="entry name" value="RNA 2'-phosphotransferase, Tpt1/KptA family, N-terminal domain"/>
    <property type="match status" value="1"/>
</dbReference>
<dbReference type="OrthoDB" id="419694at2759"/>